<dbReference type="InterPro" id="IPR012674">
    <property type="entry name" value="Calycin"/>
</dbReference>
<evidence type="ECO:0000256" key="10">
    <source>
        <dbReference type="PIRNR" id="PIRNR036893"/>
    </source>
</evidence>
<reference evidence="12 13" key="1">
    <citation type="submission" date="2016-03" db="EMBL/GenBank/DDBJ databases">
        <title>EvidentialGene: Evidence-directed Construction of Genes on Genomes.</title>
        <authorList>
            <person name="Gilbert D.G."/>
            <person name="Choi J.-H."/>
            <person name="Mockaitis K."/>
            <person name="Colbourne J."/>
            <person name="Pfrender M."/>
        </authorList>
    </citation>
    <scope>NUCLEOTIDE SEQUENCE [LARGE SCALE GENOMIC DNA]</scope>
    <source>
        <strain evidence="12 13">Xinb3</strain>
        <tissue evidence="12">Complete organism</tissue>
    </source>
</reference>
<dbReference type="GO" id="GO:0005576">
    <property type="term" value="C:extracellular region"/>
    <property type="evidence" value="ECO:0007669"/>
    <property type="project" value="UniProtKB-SubCell"/>
</dbReference>
<dbReference type="Pfam" id="PF08212">
    <property type="entry name" value="Lipocalin_2"/>
    <property type="match status" value="1"/>
</dbReference>
<dbReference type="Proteomes" id="UP000076858">
    <property type="component" value="Unassembled WGS sequence"/>
</dbReference>
<dbReference type="PANTHER" id="PTHR10612:SF34">
    <property type="entry name" value="APOLIPOPROTEIN D"/>
    <property type="match status" value="1"/>
</dbReference>
<accession>A0A162CES1</accession>
<sequence>MLKCLNKLEGVSSTGKIQNTNAQVLGPGSCRNAIAVSDFEIDQYLGKWYNNRNYFSILQTGQDCVTVEYAKSGGRIIVKNGGLALITRKKLTSVARASVTSSGKLNVSFITPNVFTLGNENYWILGTDYDSYAVGWSCLPFGLFHFEMAWILTRDQNPSDETIDAALAVLEKNGIDQKKLKLINQENCVESD</sequence>
<evidence type="ECO:0000256" key="6">
    <source>
        <dbReference type="ARBA" id="ARBA00022729"/>
    </source>
</evidence>
<evidence type="ECO:0000256" key="5">
    <source>
        <dbReference type="ARBA" id="ARBA00022525"/>
    </source>
</evidence>
<dbReference type="PIRSF" id="PIRSF036893">
    <property type="entry name" value="Lipocalin_ApoD"/>
    <property type="match status" value="1"/>
</dbReference>
<comment type="subcellular location">
    <subcellularLocation>
        <location evidence="1">Secreted</location>
    </subcellularLocation>
</comment>
<dbReference type="InterPro" id="IPR022271">
    <property type="entry name" value="Lipocalin_ApoD"/>
</dbReference>
<dbReference type="GO" id="GO:0006629">
    <property type="term" value="P:lipid metabolic process"/>
    <property type="evidence" value="ECO:0007669"/>
    <property type="project" value="TreeGrafter"/>
</dbReference>
<evidence type="ECO:0000256" key="7">
    <source>
        <dbReference type="ARBA" id="ARBA00023121"/>
    </source>
</evidence>
<gene>
    <name evidence="12" type="ORF">APZ42_019448</name>
</gene>
<evidence type="ECO:0000256" key="4">
    <source>
        <dbReference type="ARBA" id="ARBA00022448"/>
    </source>
</evidence>
<dbReference type="OrthoDB" id="565904at2759"/>
<keyword evidence="8" id="KW-1015">Disulfide bond</keyword>
<keyword evidence="4" id="KW-0813">Transport</keyword>
<dbReference type="PANTHER" id="PTHR10612">
    <property type="entry name" value="APOLIPOPROTEIN D"/>
    <property type="match status" value="1"/>
</dbReference>
<comment type="similarity">
    <text evidence="2 10">Belongs to the calycin superfamily. Lipocalin family.</text>
</comment>
<name>A0A162CES1_9CRUS</name>
<evidence type="ECO:0000259" key="11">
    <source>
        <dbReference type="Pfam" id="PF08212"/>
    </source>
</evidence>
<dbReference type="GO" id="GO:0000302">
    <property type="term" value="P:response to reactive oxygen species"/>
    <property type="evidence" value="ECO:0007669"/>
    <property type="project" value="TreeGrafter"/>
</dbReference>
<keyword evidence="12" id="KW-0449">Lipoprotein</keyword>
<dbReference type="FunFam" id="2.40.128.20:FF:000003">
    <property type="entry name" value="Apolipoprotein D"/>
    <property type="match status" value="1"/>
</dbReference>
<feature type="domain" description="Lipocalin/cytosolic fatty-acid binding" evidence="11">
    <location>
        <begin position="40"/>
        <end position="184"/>
    </location>
</feature>
<keyword evidence="7" id="KW-0446">Lipid-binding</keyword>
<dbReference type="GO" id="GO:0031409">
    <property type="term" value="F:pigment binding"/>
    <property type="evidence" value="ECO:0007669"/>
    <property type="project" value="InterPro"/>
</dbReference>
<dbReference type="PRINTS" id="PR01273">
    <property type="entry name" value="INVTBRTCOLOR"/>
</dbReference>
<evidence type="ECO:0000256" key="2">
    <source>
        <dbReference type="ARBA" id="ARBA00006889"/>
    </source>
</evidence>
<keyword evidence="9" id="KW-0325">Glycoprotein</keyword>
<evidence type="ECO:0000256" key="1">
    <source>
        <dbReference type="ARBA" id="ARBA00004613"/>
    </source>
</evidence>
<dbReference type="EMBL" id="LRGB01000930">
    <property type="protein sequence ID" value="KZS14942.1"/>
    <property type="molecule type" value="Genomic_DNA"/>
</dbReference>
<evidence type="ECO:0000256" key="3">
    <source>
        <dbReference type="ARBA" id="ARBA00019890"/>
    </source>
</evidence>
<dbReference type="InterPro" id="IPR000566">
    <property type="entry name" value="Lipocln_cytosolic_FA-bd_dom"/>
</dbReference>
<proteinExistence type="inferred from homology"/>
<comment type="caution">
    <text evidence="12">The sequence shown here is derived from an EMBL/GenBank/DDBJ whole genome shotgun (WGS) entry which is preliminary data.</text>
</comment>
<dbReference type="SUPFAM" id="SSF50814">
    <property type="entry name" value="Lipocalins"/>
    <property type="match status" value="1"/>
</dbReference>
<evidence type="ECO:0000256" key="8">
    <source>
        <dbReference type="ARBA" id="ARBA00023157"/>
    </source>
</evidence>
<evidence type="ECO:0000313" key="13">
    <source>
        <dbReference type="Proteomes" id="UP000076858"/>
    </source>
</evidence>
<evidence type="ECO:0000313" key="12">
    <source>
        <dbReference type="EMBL" id="KZS14942.1"/>
    </source>
</evidence>
<keyword evidence="6" id="KW-0732">Signal</keyword>
<dbReference type="GO" id="GO:0005737">
    <property type="term" value="C:cytoplasm"/>
    <property type="evidence" value="ECO:0007669"/>
    <property type="project" value="TreeGrafter"/>
</dbReference>
<dbReference type="AlphaFoldDB" id="A0A162CES1"/>
<protein>
    <recommendedName>
        <fullName evidence="3">Apolipoprotein D</fullName>
    </recommendedName>
</protein>
<organism evidence="12 13">
    <name type="scientific">Daphnia magna</name>
    <dbReference type="NCBI Taxonomy" id="35525"/>
    <lineage>
        <taxon>Eukaryota</taxon>
        <taxon>Metazoa</taxon>
        <taxon>Ecdysozoa</taxon>
        <taxon>Arthropoda</taxon>
        <taxon>Crustacea</taxon>
        <taxon>Branchiopoda</taxon>
        <taxon>Diplostraca</taxon>
        <taxon>Cladocera</taxon>
        <taxon>Anomopoda</taxon>
        <taxon>Daphniidae</taxon>
        <taxon>Daphnia</taxon>
    </lineage>
</organism>
<dbReference type="InterPro" id="IPR003057">
    <property type="entry name" value="Invtbrt_color"/>
</dbReference>
<dbReference type="Gene3D" id="2.40.128.20">
    <property type="match status" value="1"/>
</dbReference>
<keyword evidence="13" id="KW-1185">Reference proteome</keyword>
<dbReference type="GO" id="GO:0008289">
    <property type="term" value="F:lipid binding"/>
    <property type="evidence" value="ECO:0007669"/>
    <property type="project" value="UniProtKB-KW"/>
</dbReference>
<keyword evidence="5" id="KW-0964">Secreted</keyword>
<evidence type="ECO:0000256" key="9">
    <source>
        <dbReference type="ARBA" id="ARBA00023180"/>
    </source>
</evidence>